<dbReference type="Proteomes" id="UP000001396">
    <property type="component" value="Unassembled WGS sequence"/>
</dbReference>
<comment type="similarity">
    <text evidence="1">Belongs to the protein kinase superfamily. STE Ser/Thr protein kinase family.</text>
</comment>
<proteinExistence type="inferred from homology"/>
<dbReference type="RefSeq" id="XP_020438238.1">
    <property type="nucleotide sequence ID" value="XM_020571715.1"/>
</dbReference>
<dbReference type="Pfam" id="PF00069">
    <property type="entry name" value="Pkinase"/>
    <property type="match status" value="1"/>
</dbReference>
<dbReference type="InterPro" id="IPR000719">
    <property type="entry name" value="Prot_kinase_dom"/>
</dbReference>
<dbReference type="GO" id="GO:0005524">
    <property type="term" value="F:ATP binding"/>
    <property type="evidence" value="ECO:0007669"/>
    <property type="project" value="InterPro"/>
</dbReference>
<protein>
    <recommendedName>
        <fullName evidence="3">Protein kinase domain-containing protein</fullName>
    </recommendedName>
</protein>
<dbReference type="InterPro" id="IPR008615">
    <property type="entry name" value="FNIP"/>
</dbReference>
<evidence type="ECO:0000313" key="4">
    <source>
        <dbReference type="EMBL" id="EFA86133.1"/>
    </source>
</evidence>
<evidence type="ECO:0000313" key="5">
    <source>
        <dbReference type="Proteomes" id="UP000001396"/>
    </source>
</evidence>
<accession>D3AX64</accession>
<dbReference type="InterPro" id="IPR008271">
    <property type="entry name" value="Ser/Thr_kinase_AS"/>
</dbReference>
<dbReference type="GeneID" id="31356225"/>
<comment type="caution">
    <text evidence="4">The sequence shown here is derived from an EMBL/GenBank/DDBJ whole genome shotgun (WGS) entry which is preliminary data.</text>
</comment>
<dbReference type="PANTHER" id="PTHR32134:SF92">
    <property type="entry name" value="FNIP REPEAT-CONTAINING PROTEIN"/>
    <property type="match status" value="1"/>
</dbReference>
<dbReference type="InterPro" id="IPR011009">
    <property type="entry name" value="Kinase-like_dom_sf"/>
</dbReference>
<keyword evidence="5" id="KW-1185">Reference proteome</keyword>
<dbReference type="InterPro" id="IPR051251">
    <property type="entry name" value="STK_FNIP-Repeat"/>
</dbReference>
<dbReference type="InParanoid" id="D3AX64"/>
<dbReference type="STRING" id="670386.D3AX64"/>
<gene>
    <name evidence="4" type="ORF">PPL_00694</name>
</gene>
<organism evidence="4 5">
    <name type="scientific">Heterostelium pallidum (strain ATCC 26659 / Pp 5 / PN500)</name>
    <name type="common">Cellular slime mold</name>
    <name type="synonym">Polysphondylium pallidum</name>
    <dbReference type="NCBI Taxonomy" id="670386"/>
    <lineage>
        <taxon>Eukaryota</taxon>
        <taxon>Amoebozoa</taxon>
        <taxon>Evosea</taxon>
        <taxon>Eumycetozoa</taxon>
        <taxon>Dictyostelia</taxon>
        <taxon>Acytosteliales</taxon>
        <taxon>Acytosteliaceae</taxon>
        <taxon>Heterostelium</taxon>
    </lineage>
</organism>
<feature type="domain" description="Protein kinase" evidence="3">
    <location>
        <begin position="140"/>
        <end position="451"/>
    </location>
</feature>
<name>D3AX64_HETP5</name>
<feature type="domain" description="Protein kinase" evidence="3">
    <location>
        <begin position="846"/>
        <end position="1202"/>
    </location>
</feature>
<feature type="region of interest" description="Disordered" evidence="2">
    <location>
        <begin position="345"/>
        <end position="364"/>
    </location>
</feature>
<dbReference type="PROSITE" id="PS00108">
    <property type="entry name" value="PROTEIN_KINASE_ST"/>
    <property type="match status" value="1"/>
</dbReference>
<dbReference type="PANTHER" id="PTHR32134">
    <property type="entry name" value="FNIP REPEAT-CONTAINING PROTEIN"/>
    <property type="match status" value="1"/>
</dbReference>
<reference evidence="4 5" key="1">
    <citation type="journal article" date="2011" name="Genome Res.">
        <title>Phylogeny-wide analysis of social amoeba genomes highlights ancient origins for complex intercellular communication.</title>
        <authorList>
            <person name="Heidel A.J."/>
            <person name="Lawal H.M."/>
            <person name="Felder M."/>
            <person name="Schilde C."/>
            <person name="Helps N.R."/>
            <person name="Tunggal B."/>
            <person name="Rivero F."/>
            <person name="John U."/>
            <person name="Schleicher M."/>
            <person name="Eichinger L."/>
            <person name="Platzer M."/>
            <person name="Noegel A.A."/>
            <person name="Schaap P."/>
            <person name="Gloeckner G."/>
        </authorList>
    </citation>
    <scope>NUCLEOTIDE SEQUENCE [LARGE SCALE GENOMIC DNA]</scope>
    <source>
        <strain evidence="5">ATCC 26659 / Pp 5 / PN500</strain>
    </source>
</reference>
<dbReference type="Pfam" id="PF05725">
    <property type="entry name" value="FNIP"/>
    <property type="match status" value="4"/>
</dbReference>
<evidence type="ECO:0000259" key="3">
    <source>
        <dbReference type="PROSITE" id="PS50011"/>
    </source>
</evidence>
<evidence type="ECO:0000256" key="1">
    <source>
        <dbReference type="ARBA" id="ARBA00025754"/>
    </source>
</evidence>
<dbReference type="SMART" id="SM00220">
    <property type="entry name" value="S_TKc"/>
    <property type="match status" value="1"/>
</dbReference>
<dbReference type="EMBL" id="ADBJ01000003">
    <property type="protein sequence ID" value="EFA86133.1"/>
    <property type="molecule type" value="Genomic_DNA"/>
</dbReference>
<evidence type="ECO:0000256" key="2">
    <source>
        <dbReference type="SAM" id="MobiDB-lite"/>
    </source>
</evidence>
<dbReference type="PROSITE" id="PS50011">
    <property type="entry name" value="PROTEIN_KINASE_DOM"/>
    <property type="match status" value="2"/>
</dbReference>
<dbReference type="GO" id="GO:0004672">
    <property type="term" value="F:protein kinase activity"/>
    <property type="evidence" value="ECO:0007669"/>
    <property type="project" value="InterPro"/>
</dbReference>
<dbReference type="AlphaFoldDB" id="D3AX64"/>
<sequence length="1206" mass="136631">MFGDGTHYKLENTVKRAVTHYTKLIDANYHKLNFTIANSISQGVTVDCSALTRKFKSDWNLNPSNYVPPLYTVVHQHSTTFNLELSMSKTYYSFDSLLKCNVESQKAEQSGLVIKNGGINDLFVIISKYGGDTGVGCPNFIKLKHIPTGQKRKLEPLEVTGALCVTISKMSNNQYLFKTIELPSQNHNVYTEYRCEHPSLQNRATNEIQVLKTMSRSNTQILKLLFDYHSNDKSVYSTITEFGNMDIHQLCDLYQSNYISEPKKSKYISEPEKIKYIPEQEIWLCLKQLLVLRKEMEINQIVHCEINGSSVFVKQQYTNSLQLSLGNFHKSIFIAKNNGAESSLSNGCESENGEAEGGNSNNNVLDKENISRMKGHDGESDIVGIGKVIQLLLSCNIDDEINFNKLFNDKNTTRISHEGYSQELILFVKDYLLGAKREDIDTLLSILDEHLRKKQFTIFYNSSSPFTFQSDMYITVLVLGDHFDQELGVLPITLQSIKLGNRFNRPIRSGLPHTLKQIEFGDQFNQRLEVNVIPESVTTIIFGKEFNQSLQAGVLSSQLKVLIFGDRFNQVLKPGDLPPNLEKLKFGNDFNQPLGPGVIPSSLQKLQLGYSFNQKIQADTLSDNIHTLTFGECFQGEIENLPKGIATLEVPSSYSQNLPMEELPNLTTLKGVSQWIKIPESVTSLTFGRHFNQPILVGMLPRSLVCLEFGSDFNSKIYRRAIPNSLRTLIFGYSFNQPIKKLPSGIEVLTFGDSFNQPIDGRVLTKTMKSLSLGLQYKQLLPTLPSSTQTVQLSDGYPHHIHSSTTTPNLTSFKIGEKEYINYIRALNQNKIEYHFPDNSDKKFTILQLQYHKTNPSSKVFTIVNNTCTDFIVYIRYKNNTKQLDSVNHYLSNHLHNKVTLHPQQYSSIDQIIIMKFTNKILISNIFNIQESEPCEITLSVKHSFSFNIYNQTPLMFPVHYILSPEELEHIKEKNSSIGNYVCKTMTKHLGQAFEEIKALKSVIGNSHFVQYVTHENENNENNKYQFSEKKIWSYASQMVTFVQELDAKGILHGDIKPGNILLENNKLVLGDLGSNIITNKIQDGANLNNDPALVNALKLAPRGTQGFKAPETNNVDIGNRIYTIASDFYSIGSSLHLLMTTFGIDDKQYRIAFLKDPNKVQISSRYSTDLIIFIRKLLSIDPEVRGDIETFQKAIPSHAKIGSNK</sequence>
<dbReference type="Gene3D" id="1.10.510.10">
    <property type="entry name" value="Transferase(Phosphotransferase) domain 1"/>
    <property type="match status" value="1"/>
</dbReference>
<dbReference type="SUPFAM" id="SSF56112">
    <property type="entry name" value="Protein kinase-like (PK-like)"/>
    <property type="match status" value="2"/>
</dbReference>